<comment type="similarity">
    <text evidence="1">Belongs to the short-chain dehydrogenases/reductases (SDR) family.</text>
</comment>
<dbReference type="GO" id="GO:0016491">
    <property type="term" value="F:oxidoreductase activity"/>
    <property type="evidence" value="ECO:0007669"/>
    <property type="project" value="TreeGrafter"/>
</dbReference>
<dbReference type="PRINTS" id="PR00081">
    <property type="entry name" value="GDHRDH"/>
</dbReference>
<feature type="region of interest" description="Disordered" evidence="2">
    <location>
        <begin position="217"/>
        <end position="248"/>
    </location>
</feature>
<dbReference type="PANTHER" id="PTHR43544:SF26">
    <property type="entry name" value="SHORT CHAIN DEHYDROGENASE_REDUCTASE FAMILY OXIDOREDUCTASE (JCVI)"/>
    <property type="match status" value="1"/>
</dbReference>
<dbReference type="Gene3D" id="3.40.50.720">
    <property type="entry name" value="NAD(P)-binding Rossmann-like Domain"/>
    <property type="match status" value="1"/>
</dbReference>
<dbReference type="Proteomes" id="UP000076744">
    <property type="component" value="Unassembled WGS sequence"/>
</dbReference>
<comment type="caution">
    <text evidence="3">The sequence shown here is derived from an EMBL/GenBank/DDBJ whole genome shotgun (WGS) entry which is preliminary data.</text>
</comment>
<dbReference type="GeneID" id="30017457"/>
<dbReference type="Pfam" id="PF00106">
    <property type="entry name" value="adh_short"/>
    <property type="match status" value="1"/>
</dbReference>
<reference evidence="3 4" key="1">
    <citation type="journal article" date="2016" name="Genome Biol. Evol.">
        <title>Divergent and convergent evolution of fungal pathogenicity.</title>
        <authorList>
            <person name="Shang Y."/>
            <person name="Xiao G."/>
            <person name="Zheng P."/>
            <person name="Cen K."/>
            <person name="Zhan S."/>
            <person name="Wang C."/>
        </authorList>
    </citation>
    <scope>NUCLEOTIDE SEQUENCE [LARGE SCALE GENOMIC DNA]</scope>
    <source>
        <strain evidence="3 4">ARSEF 2679</strain>
    </source>
</reference>
<dbReference type="GO" id="GO:0005737">
    <property type="term" value="C:cytoplasm"/>
    <property type="evidence" value="ECO:0007669"/>
    <property type="project" value="TreeGrafter"/>
</dbReference>
<keyword evidence="4" id="KW-1185">Reference proteome</keyword>
<dbReference type="OrthoDB" id="7289984at2759"/>
<dbReference type="EMBL" id="AZHB01000002">
    <property type="protein sequence ID" value="OAA72092.1"/>
    <property type="molecule type" value="Genomic_DNA"/>
</dbReference>
<dbReference type="RefSeq" id="XP_018707538.1">
    <property type="nucleotide sequence ID" value="XM_018844772.1"/>
</dbReference>
<name>A0A162JQ21_CORFA</name>
<evidence type="ECO:0000313" key="3">
    <source>
        <dbReference type="EMBL" id="OAA72092.1"/>
    </source>
</evidence>
<gene>
    <name evidence="3" type="ORF">ISF_01165</name>
</gene>
<evidence type="ECO:0000313" key="4">
    <source>
        <dbReference type="Proteomes" id="UP000076744"/>
    </source>
</evidence>
<dbReference type="PANTHER" id="PTHR43544">
    <property type="entry name" value="SHORT-CHAIN DEHYDROGENASE/REDUCTASE"/>
    <property type="match status" value="1"/>
</dbReference>
<dbReference type="SUPFAM" id="SSF51735">
    <property type="entry name" value="NAD(P)-binding Rossmann-fold domains"/>
    <property type="match status" value="1"/>
</dbReference>
<organism evidence="3 4">
    <name type="scientific">Cordyceps fumosorosea (strain ARSEF 2679)</name>
    <name type="common">Isaria fumosorosea</name>
    <dbReference type="NCBI Taxonomy" id="1081104"/>
    <lineage>
        <taxon>Eukaryota</taxon>
        <taxon>Fungi</taxon>
        <taxon>Dikarya</taxon>
        <taxon>Ascomycota</taxon>
        <taxon>Pezizomycotina</taxon>
        <taxon>Sordariomycetes</taxon>
        <taxon>Hypocreomycetidae</taxon>
        <taxon>Hypocreales</taxon>
        <taxon>Cordycipitaceae</taxon>
        <taxon>Cordyceps</taxon>
    </lineage>
</organism>
<evidence type="ECO:0000256" key="2">
    <source>
        <dbReference type="SAM" id="MobiDB-lite"/>
    </source>
</evidence>
<evidence type="ECO:0000256" key="1">
    <source>
        <dbReference type="ARBA" id="ARBA00006484"/>
    </source>
</evidence>
<dbReference type="InterPro" id="IPR002347">
    <property type="entry name" value="SDR_fam"/>
</dbReference>
<dbReference type="InterPro" id="IPR051468">
    <property type="entry name" value="Fungal_SecMetab_SDRs"/>
</dbReference>
<sequence length="248" mass="25167">MANASTVYVITGANRGIGLCMVQILLARPQTTVIGTVRSDDGRAQLLAGSADVVRGAGSKLISVLVDYAAGLESQDITKAFSAALAGKGVRHVDVLVANAGHTMVMGGVLETTAAQMRELYEINAIGPLVTLQGLWPLMTQGRVGQGRPGKGAYVLVSSSVGSIGMMEPVPGGAYGPSKAAANWIAKAVHAQLSGGDGGAGGVVGVAVHPGWVKTPMGDTAARSWGMPEGQGPTRRPEDSANQTVALI</sequence>
<dbReference type="AlphaFoldDB" id="A0A162JQ21"/>
<dbReference type="InterPro" id="IPR036291">
    <property type="entry name" value="NAD(P)-bd_dom_sf"/>
</dbReference>
<proteinExistence type="inferred from homology"/>
<protein>
    <submittedName>
        <fullName evidence="3">Short-chain dehydrogenase/reductase SDR</fullName>
    </submittedName>
</protein>
<accession>A0A162JQ21</accession>